<reference evidence="1" key="1">
    <citation type="journal article" date="2019" name="Environ. Microbiol.">
        <title>Fungal ecological strategies reflected in gene transcription - a case study of two litter decomposers.</title>
        <authorList>
            <person name="Barbi F."/>
            <person name="Kohler A."/>
            <person name="Barry K."/>
            <person name="Baskaran P."/>
            <person name="Daum C."/>
            <person name="Fauchery L."/>
            <person name="Ihrmark K."/>
            <person name="Kuo A."/>
            <person name="LaButti K."/>
            <person name="Lipzen A."/>
            <person name="Morin E."/>
            <person name="Grigoriev I.V."/>
            <person name="Henrissat B."/>
            <person name="Lindahl B."/>
            <person name="Martin F."/>
        </authorList>
    </citation>
    <scope>NUCLEOTIDE SEQUENCE</scope>
    <source>
        <strain evidence="1">JB14</strain>
    </source>
</reference>
<gene>
    <name evidence="1" type="ORF">BT96DRAFT_1071833</name>
</gene>
<name>A0A6A4GT37_9AGAR</name>
<accession>A0A6A4GT37</accession>
<dbReference type="OrthoDB" id="9991317at2759"/>
<keyword evidence="2" id="KW-1185">Reference proteome</keyword>
<organism evidence="1 2">
    <name type="scientific">Gymnopus androsaceus JB14</name>
    <dbReference type="NCBI Taxonomy" id="1447944"/>
    <lineage>
        <taxon>Eukaryota</taxon>
        <taxon>Fungi</taxon>
        <taxon>Dikarya</taxon>
        <taxon>Basidiomycota</taxon>
        <taxon>Agaricomycotina</taxon>
        <taxon>Agaricomycetes</taxon>
        <taxon>Agaricomycetidae</taxon>
        <taxon>Agaricales</taxon>
        <taxon>Marasmiineae</taxon>
        <taxon>Omphalotaceae</taxon>
        <taxon>Gymnopus</taxon>
    </lineage>
</organism>
<protein>
    <submittedName>
        <fullName evidence="1">Uncharacterized protein</fullName>
    </submittedName>
</protein>
<proteinExistence type="predicted"/>
<dbReference type="EMBL" id="ML769718">
    <property type="protein sequence ID" value="KAE9388959.1"/>
    <property type="molecule type" value="Genomic_DNA"/>
</dbReference>
<evidence type="ECO:0000313" key="2">
    <source>
        <dbReference type="Proteomes" id="UP000799118"/>
    </source>
</evidence>
<dbReference type="Proteomes" id="UP000799118">
    <property type="component" value="Unassembled WGS sequence"/>
</dbReference>
<evidence type="ECO:0000313" key="1">
    <source>
        <dbReference type="EMBL" id="KAE9388959.1"/>
    </source>
</evidence>
<sequence>MLMEREERAREFVQGDDAANDFMENYKVPEEPVKREWMIEAEKMVEMFKETRNLFSAARACFRIATDQKKPHILLIKKQMKRWLRDYSLISSCITVEYLIWNMVGEPKNVFHMTYRFEGNLAFCTVKITFYMRYYST</sequence>
<dbReference type="AlphaFoldDB" id="A0A6A4GT37"/>